<comment type="caution">
    <text evidence="2">The sequence shown here is derived from an EMBL/GenBank/DDBJ whole genome shotgun (WGS) entry which is preliminary data.</text>
</comment>
<reference evidence="2" key="1">
    <citation type="submission" date="2020-07" db="EMBL/GenBank/DDBJ databases">
        <title>Huge and variable diversity of episymbiotic CPR bacteria and DPANN archaea in groundwater ecosystems.</title>
        <authorList>
            <person name="He C.Y."/>
            <person name="Keren R."/>
            <person name="Whittaker M."/>
            <person name="Farag I.F."/>
            <person name="Doudna J."/>
            <person name="Cate J.H.D."/>
            <person name="Banfield J.F."/>
        </authorList>
    </citation>
    <scope>NUCLEOTIDE SEQUENCE</scope>
    <source>
        <strain evidence="2">NC_groundwater_1520_Pr4_B-0.1um_53_5</strain>
    </source>
</reference>
<dbReference type="InterPro" id="IPR007842">
    <property type="entry name" value="HEPN_dom"/>
</dbReference>
<dbReference type="PROSITE" id="PS50910">
    <property type="entry name" value="HEPN"/>
    <property type="match status" value="1"/>
</dbReference>
<proteinExistence type="predicted"/>
<feature type="domain" description="HEPN" evidence="1">
    <location>
        <begin position="25"/>
        <end position="138"/>
    </location>
</feature>
<name>A0A933I8Z5_UNCT6</name>
<evidence type="ECO:0000313" key="3">
    <source>
        <dbReference type="Proteomes" id="UP000736328"/>
    </source>
</evidence>
<accession>A0A933I8Z5</accession>
<dbReference type="Pfam" id="PF05168">
    <property type="entry name" value="HEPN"/>
    <property type="match status" value="1"/>
</dbReference>
<evidence type="ECO:0000313" key="2">
    <source>
        <dbReference type="EMBL" id="MBI4726802.1"/>
    </source>
</evidence>
<gene>
    <name evidence="2" type="ORF">HY768_06210</name>
</gene>
<dbReference type="SMART" id="SM00748">
    <property type="entry name" value="HEPN"/>
    <property type="match status" value="1"/>
</dbReference>
<dbReference type="EMBL" id="JACQXR010000082">
    <property type="protein sequence ID" value="MBI4726802.1"/>
    <property type="molecule type" value="Genomic_DNA"/>
</dbReference>
<dbReference type="AlphaFoldDB" id="A0A933I8Z5"/>
<dbReference type="Proteomes" id="UP000736328">
    <property type="component" value="Unassembled WGS sequence"/>
</dbReference>
<protein>
    <submittedName>
        <fullName evidence="2">HEPN domain-containing protein</fullName>
    </submittedName>
</protein>
<dbReference type="Gene3D" id="1.20.120.330">
    <property type="entry name" value="Nucleotidyltransferases domain 2"/>
    <property type="match status" value="1"/>
</dbReference>
<organism evidence="2 3">
    <name type="scientific">candidate division TA06 bacterium</name>
    <dbReference type="NCBI Taxonomy" id="2250710"/>
    <lineage>
        <taxon>Bacteria</taxon>
        <taxon>Bacteria division TA06</taxon>
    </lineage>
</organism>
<evidence type="ECO:0000259" key="1">
    <source>
        <dbReference type="PROSITE" id="PS50910"/>
    </source>
</evidence>
<dbReference type="SUPFAM" id="SSF81593">
    <property type="entry name" value="Nucleotidyltransferase substrate binding subunit/domain"/>
    <property type="match status" value="1"/>
</dbReference>
<sequence length="140" mass="16472">MRKFSKKEKLFMPNDRESLFADDWFKKGKKDLERAKLRAQENDLEDAAFHLQQAIEKYRKGYLLSKGWALQKIHDLEFLLDEALKYNPGLERFRLLCQGATGYYLAERYPFPIAEPKPEAIMENLADAEALIEMLLEENI</sequence>